<keyword evidence="3" id="KW-1185">Reference proteome</keyword>
<dbReference type="Proteomes" id="UP001321760">
    <property type="component" value="Unassembled WGS sequence"/>
</dbReference>
<organism evidence="2 3">
    <name type="scientific">Podospora aff. communis PSN243</name>
    <dbReference type="NCBI Taxonomy" id="3040156"/>
    <lineage>
        <taxon>Eukaryota</taxon>
        <taxon>Fungi</taxon>
        <taxon>Dikarya</taxon>
        <taxon>Ascomycota</taxon>
        <taxon>Pezizomycotina</taxon>
        <taxon>Sordariomycetes</taxon>
        <taxon>Sordariomycetidae</taxon>
        <taxon>Sordariales</taxon>
        <taxon>Podosporaceae</taxon>
        <taxon>Podospora</taxon>
    </lineage>
</organism>
<evidence type="ECO:0000256" key="1">
    <source>
        <dbReference type="SAM" id="MobiDB-lite"/>
    </source>
</evidence>
<gene>
    <name evidence="2" type="ORF">QBC34DRAFT_411901</name>
</gene>
<reference evidence="2" key="1">
    <citation type="journal article" date="2023" name="Mol. Phylogenet. Evol.">
        <title>Genome-scale phylogeny and comparative genomics of the fungal order Sordariales.</title>
        <authorList>
            <person name="Hensen N."/>
            <person name="Bonometti L."/>
            <person name="Westerberg I."/>
            <person name="Brannstrom I.O."/>
            <person name="Guillou S."/>
            <person name="Cros-Aarteil S."/>
            <person name="Calhoun S."/>
            <person name="Haridas S."/>
            <person name="Kuo A."/>
            <person name="Mondo S."/>
            <person name="Pangilinan J."/>
            <person name="Riley R."/>
            <person name="LaButti K."/>
            <person name="Andreopoulos B."/>
            <person name="Lipzen A."/>
            <person name="Chen C."/>
            <person name="Yan M."/>
            <person name="Daum C."/>
            <person name="Ng V."/>
            <person name="Clum A."/>
            <person name="Steindorff A."/>
            <person name="Ohm R.A."/>
            <person name="Martin F."/>
            <person name="Silar P."/>
            <person name="Natvig D.O."/>
            <person name="Lalanne C."/>
            <person name="Gautier V."/>
            <person name="Ament-Velasquez S.L."/>
            <person name="Kruys A."/>
            <person name="Hutchinson M.I."/>
            <person name="Powell A.J."/>
            <person name="Barry K."/>
            <person name="Miller A.N."/>
            <person name="Grigoriev I.V."/>
            <person name="Debuchy R."/>
            <person name="Gladieux P."/>
            <person name="Hiltunen Thoren M."/>
            <person name="Johannesson H."/>
        </authorList>
    </citation>
    <scope>NUCLEOTIDE SEQUENCE</scope>
    <source>
        <strain evidence="2">PSN243</strain>
    </source>
</reference>
<evidence type="ECO:0000313" key="3">
    <source>
        <dbReference type="Proteomes" id="UP001321760"/>
    </source>
</evidence>
<sequence length="212" mass="22648">MALAPSDRLSQLKIIWYHAIPQDNAKDATDNPLPTSNSTEMTPSDCAETRTGQGQDSEAMKLIAYKAAFTSATTTAHTMVSGFVIRNDPPSVIKSIEAGTKAGTKAGIAVAAIGKWRRRFLRCWPRVHRDGRSTCNNRGSTAKLEAELVAYHASSAAAMSFARGVFQVDTHVWEVGGEGVAKTIEKSVAVGVAAGIAAAAVARCLRRCSWNR</sequence>
<name>A0AAV9GG36_9PEZI</name>
<dbReference type="AlphaFoldDB" id="A0AAV9GG36"/>
<feature type="compositionally biased region" description="Polar residues" evidence="1">
    <location>
        <begin position="32"/>
        <end position="42"/>
    </location>
</feature>
<evidence type="ECO:0000313" key="2">
    <source>
        <dbReference type="EMBL" id="KAK4446330.1"/>
    </source>
</evidence>
<proteinExistence type="predicted"/>
<reference evidence="2" key="2">
    <citation type="submission" date="2023-05" db="EMBL/GenBank/DDBJ databases">
        <authorList>
            <consortium name="Lawrence Berkeley National Laboratory"/>
            <person name="Steindorff A."/>
            <person name="Hensen N."/>
            <person name="Bonometti L."/>
            <person name="Westerberg I."/>
            <person name="Brannstrom I.O."/>
            <person name="Guillou S."/>
            <person name="Cros-Aarteil S."/>
            <person name="Calhoun S."/>
            <person name="Haridas S."/>
            <person name="Kuo A."/>
            <person name="Mondo S."/>
            <person name="Pangilinan J."/>
            <person name="Riley R."/>
            <person name="Labutti K."/>
            <person name="Andreopoulos B."/>
            <person name="Lipzen A."/>
            <person name="Chen C."/>
            <person name="Yanf M."/>
            <person name="Daum C."/>
            <person name="Ng V."/>
            <person name="Clum A."/>
            <person name="Ohm R."/>
            <person name="Martin F."/>
            <person name="Silar P."/>
            <person name="Natvig D."/>
            <person name="Lalanne C."/>
            <person name="Gautier V."/>
            <person name="Ament-Velasquez S.L."/>
            <person name="Kruys A."/>
            <person name="Hutchinson M.I."/>
            <person name="Powell A.J."/>
            <person name="Barry K."/>
            <person name="Miller A.N."/>
            <person name="Grigoriev I.V."/>
            <person name="Debuchy R."/>
            <person name="Gladieux P."/>
            <person name="Thoren M.H."/>
            <person name="Johannesson H."/>
        </authorList>
    </citation>
    <scope>NUCLEOTIDE SEQUENCE</scope>
    <source>
        <strain evidence="2">PSN243</strain>
    </source>
</reference>
<accession>A0AAV9GG36</accession>
<protein>
    <submittedName>
        <fullName evidence="2">Uncharacterized protein</fullName>
    </submittedName>
</protein>
<comment type="caution">
    <text evidence="2">The sequence shown here is derived from an EMBL/GenBank/DDBJ whole genome shotgun (WGS) entry which is preliminary data.</text>
</comment>
<dbReference type="EMBL" id="MU865958">
    <property type="protein sequence ID" value="KAK4446330.1"/>
    <property type="molecule type" value="Genomic_DNA"/>
</dbReference>
<feature type="region of interest" description="Disordered" evidence="1">
    <location>
        <begin position="26"/>
        <end position="55"/>
    </location>
</feature>